<keyword evidence="2" id="KW-1185">Reference proteome</keyword>
<dbReference type="PANTHER" id="PTHR21422">
    <property type="entry name" value="RAB3 GTPASE-ACTIVATING PROTEIN CATALYTIC SUBUNIT"/>
    <property type="match status" value="1"/>
</dbReference>
<reference evidence="1 2" key="1">
    <citation type="submission" date="2024-03" db="EMBL/GenBank/DDBJ databases">
        <authorList>
            <person name="Martinez-Hernandez J."/>
        </authorList>
    </citation>
    <scope>NUCLEOTIDE SEQUENCE [LARGE SCALE GENOMIC DNA]</scope>
</reference>
<organism evidence="1 2">
    <name type="scientific">Lupinus luteus</name>
    <name type="common">European yellow lupine</name>
    <dbReference type="NCBI Taxonomy" id="3873"/>
    <lineage>
        <taxon>Eukaryota</taxon>
        <taxon>Viridiplantae</taxon>
        <taxon>Streptophyta</taxon>
        <taxon>Embryophyta</taxon>
        <taxon>Tracheophyta</taxon>
        <taxon>Spermatophyta</taxon>
        <taxon>Magnoliopsida</taxon>
        <taxon>eudicotyledons</taxon>
        <taxon>Gunneridae</taxon>
        <taxon>Pentapetalae</taxon>
        <taxon>rosids</taxon>
        <taxon>fabids</taxon>
        <taxon>Fabales</taxon>
        <taxon>Fabaceae</taxon>
        <taxon>Papilionoideae</taxon>
        <taxon>50 kb inversion clade</taxon>
        <taxon>genistoids sensu lato</taxon>
        <taxon>core genistoids</taxon>
        <taxon>Genisteae</taxon>
        <taxon>Lupinus</taxon>
    </lineage>
</organism>
<sequence>MEYYFEINCYGKPADWNSTFHDLQLCFGVKEFLVITPQSASGVVLDAPEASKLLSDIAIAFSNCSR</sequence>
<accession>A0AAV1WTP2</accession>
<protein>
    <submittedName>
        <fullName evidence="1">Uncharacterized protein</fullName>
    </submittedName>
</protein>
<dbReference type="PANTHER" id="PTHR21422:SF9">
    <property type="entry name" value="RAB3 GTPASE-ACTIVATING PROTEIN CATALYTIC SUBUNIT"/>
    <property type="match status" value="1"/>
</dbReference>
<dbReference type="GO" id="GO:0005096">
    <property type="term" value="F:GTPase activator activity"/>
    <property type="evidence" value="ECO:0007669"/>
    <property type="project" value="InterPro"/>
</dbReference>
<dbReference type="AlphaFoldDB" id="A0AAV1WTP2"/>
<evidence type="ECO:0000313" key="2">
    <source>
        <dbReference type="Proteomes" id="UP001497480"/>
    </source>
</evidence>
<gene>
    <name evidence="1" type="ORF">LLUT_LOCUS13846</name>
</gene>
<evidence type="ECO:0000313" key="1">
    <source>
        <dbReference type="EMBL" id="CAL0312786.1"/>
    </source>
</evidence>
<comment type="caution">
    <text evidence="1">The sequence shown here is derived from an EMBL/GenBank/DDBJ whole genome shotgun (WGS) entry which is preliminary data.</text>
</comment>
<name>A0AAV1WTP2_LUPLU</name>
<proteinExistence type="predicted"/>
<dbReference type="Proteomes" id="UP001497480">
    <property type="component" value="Unassembled WGS sequence"/>
</dbReference>
<dbReference type="InterPro" id="IPR045700">
    <property type="entry name" value="Rab3GAP1"/>
</dbReference>
<dbReference type="EMBL" id="CAXHTB010000009">
    <property type="protein sequence ID" value="CAL0312786.1"/>
    <property type="molecule type" value="Genomic_DNA"/>
</dbReference>